<comment type="caution">
    <text evidence="1">The sequence shown here is derived from an EMBL/GenBank/DDBJ whole genome shotgun (WGS) entry which is preliminary data.</text>
</comment>
<reference evidence="1 2" key="1">
    <citation type="submission" date="2021-08" db="EMBL/GenBank/DDBJ databases">
        <title>Streptomyces sp. PTM05 isolated from lichen.</title>
        <authorList>
            <person name="Somphong A."/>
            <person name="Phongsopitanun W."/>
            <person name="Tanasupawat S."/>
        </authorList>
    </citation>
    <scope>NUCLEOTIDE SEQUENCE [LARGE SCALE GENOMIC DNA]</scope>
    <source>
        <strain evidence="1 2">Ptm05</strain>
    </source>
</reference>
<proteinExistence type="predicted"/>
<sequence>MGGMEGVNAVVAMEDLDTVDVVVGVEDLDATPVRSARPGCAHGADALEQAVND</sequence>
<evidence type="ECO:0000313" key="2">
    <source>
        <dbReference type="Proteomes" id="UP001198565"/>
    </source>
</evidence>
<dbReference type="RefSeq" id="WP_222977608.1">
    <property type="nucleotide sequence ID" value="NZ_JAINVZ010000007.1"/>
</dbReference>
<keyword evidence="2" id="KW-1185">Reference proteome</keyword>
<organism evidence="1 2">
    <name type="scientific">Streptantibioticus parmotrematis</name>
    <dbReference type="NCBI Taxonomy" id="2873249"/>
    <lineage>
        <taxon>Bacteria</taxon>
        <taxon>Bacillati</taxon>
        <taxon>Actinomycetota</taxon>
        <taxon>Actinomycetes</taxon>
        <taxon>Kitasatosporales</taxon>
        <taxon>Streptomycetaceae</taxon>
        <taxon>Streptantibioticus</taxon>
    </lineage>
</organism>
<evidence type="ECO:0000313" key="1">
    <source>
        <dbReference type="EMBL" id="MBY8885913.1"/>
    </source>
</evidence>
<accession>A0ABS7QRU9</accession>
<gene>
    <name evidence="1" type="ORF">K7472_13760</name>
</gene>
<dbReference type="EMBL" id="JAINVZ010000007">
    <property type="protein sequence ID" value="MBY8885913.1"/>
    <property type="molecule type" value="Genomic_DNA"/>
</dbReference>
<protein>
    <submittedName>
        <fullName evidence="1">Uncharacterized protein</fullName>
    </submittedName>
</protein>
<name>A0ABS7QRU9_9ACTN</name>
<dbReference type="Proteomes" id="UP001198565">
    <property type="component" value="Unassembled WGS sequence"/>
</dbReference>